<comment type="caution">
    <text evidence="3">The sequence shown here is derived from an EMBL/GenBank/DDBJ whole genome shotgun (WGS) entry which is preliminary data.</text>
</comment>
<feature type="chain" id="PRO_5020270449" evidence="2">
    <location>
        <begin position="24"/>
        <end position="197"/>
    </location>
</feature>
<evidence type="ECO:0000313" key="4">
    <source>
        <dbReference type="Proteomes" id="UP000309038"/>
    </source>
</evidence>
<reference evidence="3 4" key="1">
    <citation type="submission" date="2019-02" db="EMBL/GenBank/DDBJ databases">
        <title>Genome sequencing of the rare red list fungi Phlebia centrifuga.</title>
        <authorList>
            <person name="Buettner E."/>
            <person name="Kellner H."/>
        </authorList>
    </citation>
    <scope>NUCLEOTIDE SEQUENCE [LARGE SCALE GENOMIC DNA]</scope>
    <source>
        <strain evidence="3 4">DSM 108282</strain>
    </source>
</reference>
<keyword evidence="4" id="KW-1185">Reference proteome</keyword>
<dbReference type="AlphaFoldDB" id="A0A4S4K9J5"/>
<accession>A0A4S4K9J5</accession>
<proteinExistence type="predicted"/>
<name>A0A4S4K9J5_9APHY</name>
<sequence>MFSKLQSIVALALTTLLASTVNGLGTRDDTLTPATLANAVYLIYPHGRQYHIGVPASAVLNVTTMQPVQVEALPIQDDVPGETFRWSFEQFGISDGNYHNHVVTYDGGVIGDTVYALPPNITSLPQEMSVYTIQPANTTVAWTLNDPETMGKVTVQELPDPPLVSQLFDIVLYTNTTTSQTPRRHGSRFTRTRHVST</sequence>
<protein>
    <submittedName>
        <fullName evidence="3">Uncharacterized protein</fullName>
    </submittedName>
</protein>
<feature type="region of interest" description="Disordered" evidence="1">
    <location>
        <begin position="178"/>
        <end position="197"/>
    </location>
</feature>
<evidence type="ECO:0000313" key="3">
    <source>
        <dbReference type="EMBL" id="THG94533.1"/>
    </source>
</evidence>
<dbReference type="EMBL" id="SGPJ01000433">
    <property type="protein sequence ID" value="THG94533.1"/>
    <property type="molecule type" value="Genomic_DNA"/>
</dbReference>
<keyword evidence="2" id="KW-0732">Signal</keyword>
<evidence type="ECO:0000256" key="2">
    <source>
        <dbReference type="SAM" id="SignalP"/>
    </source>
</evidence>
<feature type="signal peptide" evidence="2">
    <location>
        <begin position="1"/>
        <end position="23"/>
    </location>
</feature>
<dbReference type="Gene3D" id="2.80.10.50">
    <property type="match status" value="1"/>
</dbReference>
<evidence type="ECO:0000256" key="1">
    <source>
        <dbReference type="SAM" id="MobiDB-lite"/>
    </source>
</evidence>
<gene>
    <name evidence="3" type="ORF">EW026_g6959</name>
</gene>
<dbReference type="Proteomes" id="UP000309038">
    <property type="component" value="Unassembled WGS sequence"/>
</dbReference>
<feature type="compositionally biased region" description="Basic residues" evidence="1">
    <location>
        <begin position="182"/>
        <end position="197"/>
    </location>
</feature>
<organism evidence="3 4">
    <name type="scientific">Hermanssonia centrifuga</name>
    <dbReference type="NCBI Taxonomy" id="98765"/>
    <lineage>
        <taxon>Eukaryota</taxon>
        <taxon>Fungi</taxon>
        <taxon>Dikarya</taxon>
        <taxon>Basidiomycota</taxon>
        <taxon>Agaricomycotina</taxon>
        <taxon>Agaricomycetes</taxon>
        <taxon>Polyporales</taxon>
        <taxon>Meruliaceae</taxon>
        <taxon>Hermanssonia</taxon>
    </lineage>
</organism>